<evidence type="ECO:0000313" key="2">
    <source>
        <dbReference type="EMBL" id="KAE8168129.1"/>
    </source>
</evidence>
<dbReference type="InterPro" id="IPR016181">
    <property type="entry name" value="Acyl_CoA_acyltransferase"/>
</dbReference>
<dbReference type="CDD" id="cd04301">
    <property type="entry name" value="NAT_SF"/>
    <property type="match status" value="1"/>
</dbReference>
<dbReference type="InterPro" id="IPR039143">
    <property type="entry name" value="GNPNAT1-like"/>
</dbReference>
<dbReference type="PANTHER" id="PTHR13355:SF23">
    <property type="entry name" value="FAMILY N-ACETYLTRANSFERASE, PUTATIVE (AFU_ORTHOLOGUE AFUA_3G00870)-RELATED"/>
    <property type="match status" value="1"/>
</dbReference>
<evidence type="ECO:0000313" key="3">
    <source>
        <dbReference type="Proteomes" id="UP000326950"/>
    </source>
</evidence>
<dbReference type="EMBL" id="ML738586">
    <property type="protein sequence ID" value="KAE8168129.1"/>
    <property type="molecule type" value="Genomic_DNA"/>
</dbReference>
<dbReference type="PANTHER" id="PTHR13355">
    <property type="entry name" value="GLUCOSAMINE 6-PHOSPHATE N-ACETYLTRANSFERASE"/>
    <property type="match status" value="1"/>
</dbReference>
<reference evidence="2 3" key="1">
    <citation type="submission" date="2019-04" db="EMBL/GenBank/DDBJ databases">
        <title>Friends and foes A comparative genomics study of 23 Aspergillus species from section Flavi.</title>
        <authorList>
            <consortium name="DOE Joint Genome Institute"/>
            <person name="Kjaerbolling I."/>
            <person name="Vesth T."/>
            <person name="Frisvad J.C."/>
            <person name="Nybo J.L."/>
            <person name="Theobald S."/>
            <person name="Kildgaard S."/>
            <person name="Isbrandt T."/>
            <person name="Kuo A."/>
            <person name="Sato A."/>
            <person name="Lyhne E.K."/>
            <person name="Kogle M.E."/>
            <person name="Wiebenga A."/>
            <person name="Kun R.S."/>
            <person name="Lubbers R.J."/>
            <person name="Makela M.R."/>
            <person name="Barry K."/>
            <person name="Chovatia M."/>
            <person name="Clum A."/>
            <person name="Daum C."/>
            <person name="Haridas S."/>
            <person name="He G."/>
            <person name="LaButti K."/>
            <person name="Lipzen A."/>
            <person name="Mondo S."/>
            <person name="Riley R."/>
            <person name="Salamov A."/>
            <person name="Simmons B.A."/>
            <person name="Magnuson J.K."/>
            <person name="Henrissat B."/>
            <person name="Mortensen U.H."/>
            <person name="Larsen T.O."/>
            <person name="Devries R.P."/>
            <person name="Grigoriev I.V."/>
            <person name="Machida M."/>
            <person name="Baker S.E."/>
            <person name="Andersen M.R."/>
        </authorList>
    </citation>
    <scope>NUCLEOTIDE SEQUENCE [LARGE SCALE GENOMIC DNA]</scope>
    <source>
        <strain evidence="2 3">CBS 117626</strain>
    </source>
</reference>
<dbReference type="Proteomes" id="UP000326950">
    <property type="component" value="Unassembled WGS sequence"/>
</dbReference>
<name>A0A5N6VB94_ASPTM</name>
<dbReference type="PROSITE" id="PS51186">
    <property type="entry name" value="GNAT"/>
    <property type="match status" value="1"/>
</dbReference>
<dbReference type="OrthoDB" id="2744543at2759"/>
<organism evidence="2 3">
    <name type="scientific">Aspergillus tamarii</name>
    <dbReference type="NCBI Taxonomy" id="41984"/>
    <lineage>
        <taxon>Eukaryota</taxon>
        <taxon>Fungi</taxon>
        <taxon>Dikarya</taxon>
        <taxon>Ascomycota</taxon>
        <taxon>Pezizomycotina</taxon>
        <taxon>Eurotiomycetes</taxon>
        <taxon>Eurotiomycetidae</taxon>
        <taxon>Eurotiales</taxon>
        <taxon>Aspergillaceae</taxon>
        <taxon>Aspergillus</taxon>
        <taxon>Aspergillus subgen. Circumdati</taxon>
    </lineage>
</organism>
<dbReference type="GO" id="GO:0006048">
    <property type="term" value="P:UDP-N-acetylglucosamine biosynthetic process"/>
    <property type="evidence" value="ECO:0007669"/>
    <property type="project" value="UniProtKB-UniPathway"/>
</dbReference>
<feature type="domain" description="N-acetyltransferase" evidence="1">
    <location>
        <begin position="24"/>
        <end position="174"/>
    </location>
</feature>
<sequence>MSKTPTLPPGYTLRQGYPTVRDYIHLRSASGLSPHSAAQAEAAMRGSWYGCYVTYNENPVQNGKDINLSGSNNTTSEELIVGMGRVIGDGGWYFHIADMAVLPDHQRKGLGDAILKDLMNRIRSLAPPPEKAEDGKLMGTYVSLFADVAGRKLYARNGFVDSMPHSMGMVQLLDKESTSHGGVSGS</sequence>
<dbReference type="SUPFAM" id="SSF55729">
    <property type="entry name" value="Acyl-CoA N-acyltransferases (Nat)"/>
    <property type="match status" value="1"/>
</dbReference>
<protein>
    <recommendedName>
        <fullName evidence="1">N-acetyltransferase domain-containing protein</fullName>
    </recommendedName>
</protein>
<dbReference type="InterPro" id="IPR000182">
    <property type="entry name" value="GNAT_dom"/>
</dbReference>
<dbReference type="AlphaFoldDB" id="A0A5N6VB94"/>
<gene>
    <name evidence="2" type="ORF">BDV40DRAFT_251357</name>
</gene>
<keyword evidence="3" id="KW-1185">Reference proteome</keyword>
<dbReference type="GO" id="GO:0008080">
    <property type="term" value="F:N-acetyltransferase activity"/>
    <property type="evidence" value="ECO:0007669"/>
    <property type="project" value="TreeGrafter"/>
</dbReference>
<proteinExistence type="predicted"/>
<evidence type="ECO:0000259" key="1">
    <source>
        <dbReference type="PROSITE" id="PS51186"/>
    </source>
</evidence>
<dbReference type="Gene3D" id="3.40.630.30">
    <property type="match status" value="1"/>
</dbReference>
<dbReference type="UniPathway" id="UPA00113">
    <property type="reaction ID" value="UER00529"/>
</dbReference>
<accession>A0A5N6VB94</accession>
<dbReference type="Pfam" id="PF13508">
    <property type="entry name" value="Acetyltransf_7"/>
    <property type="match status" value="1"/>
</dbReference>